<accession>A0ABW1ZR45</accession>
<feature type="region of interest" description="Disordered" evidence="1">
    <location>
        <begin position="69"/>
        <end position="89"/>
    </location>
</feature>
<evidence type="ECO:0000256" key="1">
    <source>
        <dbReference type="SAM" id="MobiDB-lite"/>
    </source>
</evidence>
<protein>
    <submittedName>
        <fullName evidence="2">Uncharacterized protein</fullName>
    </submittedName>
</protein>
<dbReference type="EMBL" id="JBHSWB010000002">
    <property type="protein sequence ID" value="MFC6662954.1"/>
    <property type="molecule type" value="Genomic_DNA"/>
</dbReference>
<reference evidence="3" key="1">
    <citation type="journal article" date="2019" name="Int. J. Syst. Evol. Microbiol.">
        <title>The Global Catalogue of Microorganisms (GCM) 10K type strain sequencing project: providing services to taxonomists for standard genome sequencing and annotation.</title>
        <authorList>
            <consortium name="The Broad Institute Genomics Platform"/>
            <consortium name="The Broad Institute Genome Sequencing Center for Infectious Disease"/>
            <person name="Wu L."/>
            <person name="Ma J."/>
        </authorList>
    </citation>
    <scope>NUCLEOTIDE SEQUENCE [LARGE SCALE GENOMIC DNA]</scope>
    <source>
        <strain evidence="3">CCUG 63830</strain>
    </source>
</reference>
<keyword evidence="3" id="KW-1185">Reference proteome</keyword>
<evidence type="ECO:0000313" key="3">
    <source>
        <dbReference type="Proteomes" id="UP001596317"/>
    </source>
</evidence>
<sequence>MAEARPAGGAANEIYREFRAAVLDAQASAEIESVARIRLSGQKGNWRADAWYLERRHPDRWGRQRVEVTGKDGAPLHPPAPTHLPPDAPYEDVMAAYDRLIKEEP</sequence>
<proteinExistence type="predicted"/>
<dbReference type="Proteomes" id="UP001596317">
    <property type="component" value="Unassembled WGS sequence"/>
</dbReference>
<feature type="compositionally biased region" description="Pro residues" evidence="1">
    <location>
        <begin position="76"/>
        <end position="88"/>
    </location>
</feature>
<evidence type="ECO:0000313" key="2">
    <source>
        <dbReference type="EMBL" id="MFC6662954.1"/>
    </source>
</evidence>
<name>A0ABW1ZR45_9DEIO</name>
<dbReference type="RefSeq" id="WP_380058863.1">
    <property type="nucleotide sequence ID" value="NZ_JBHSWB010000002.1"/>
</dbReference>
<comment type="caution">
    <text evidence="2">The sequence shown here is derived from an EMBL/GenBank/DDBJ whole genome shotgun (WGS) entry which is preliminary data.</text>
</comment>
<gene>
    <name evidence="2" type="ORF">ACFP90_23200</name>
</gene>
<organism evidence="2 3">
    <name type="scientific">Deinococcus multiflagellatus</name>
    <dbReference type="NCBI Taxonomy" id="1656887"/>
    <lineage>
        <taxon>Bacteria</taxon>
        <taxon>Thermotogati</taxon>
        <taxon>Deinococcota</taxon>
        <taxon>Deinococci</taxon>
        <taxon>Deinococcales</taxon>
        <taxon>Deinococcaceae</taxon>
        <taxon>Deinococcus</taxon>
    </lineage>
</organism>